<feature type="chain" id="PRO_5034394058" description="FAS1 domain-containing protein" evidence="1">
    <location>
        <begin position="20"/>
        <end position="311"/>
    </location>
</feature>
<evidence type="ECO:0000256" key="1">
    <source>
        <dbReference type="SAM" id="SignalP"/>
    </source>
</evidence>
<dbReference type="PANTHER" id="PTHR10900">
    <property type="entry name" value="PERIOSTIN-RELATED"/>
    <property type="match status" value="1"/>
</dbReference>
<keyword evidence="1" id="KW-0732">Signal</keyword>
<proteinExistence type="predicted"/>
<evidence type="ECO:0000313" key="4">
    <source>
        <dbReference type="Proteomes" id="UP000663853"/>
    </source>
</evidence>
<protein>
    <recommendedName>
        <fullName evidence="2">FAS1 domain-containing protein</fullName>
    </recommendedName>
</protein>
<dbReference type="AlphaFoldDB" id="A0A8H3H7D0"/>
<dbReference type="Gene3D" id="2.30.180.10">
    <property type="entry name" value="FAS1 domain"/>
    <property type="match status" value="2"/>
</dbReference>
<dbReference type="Pfam" id="PF02469">
    <property type="entry name" value="Fasciclin"/>
    <property type="match status" value="2"/>
</dbReference>
<dbReference type="PROSITE" id="PS50213">
    <property type="entry name" value="FAS1"/>
    <property type="match status" value="2"/>
</dbReference>
<dbReference type="Proteomes" id="UP000663853">
    <property type="component" value="Unassembled WGS sequence"/>
</dbReference>
<dbReference type="EMBL" id="CAJMXA010003036">
    <property type="protein sequence ID" value="CAE6490509.1"/>
    <property type="molecule type" value="Genomic_DNA"/>
</dbReference>
<sequence length="311" mass="33752">MQLATLTILAIVLVSQGQAMRIATRQDFMNGLIEQLNSQNRTSFSAALSQAASSGTPQGEQLVTNLMATDRTLLAPLNEMFDPLIQGQDNATVANLVSYHLMNESVNMYNVVSSNISRRVSTFLTDPKLVNLGPGNGQVQCGGVPMEALSCFAGLTVTSQYQNNLVLHMIDAPIPPPGDLQQTLGKNLTGAPINQFAKFNDSLRRSGSLGSASNSNQARSTILAPFDPAWQNNKELKRIIHNHVINSNVLYSYHIDKSPNATSVSGGKLRFAFDKGEMYITSGNIRARVIRSDIPVKNGVIHVIDKVLMIN</sequence>
<accession>A0A8H3H7D0</accession>
<reference evidence="3" key="1">
    <citation type="submission" date="2021-01" db="EMBL/GenBank/DDBJ databases">
        <authorList>
            <person name="Kaushik A."/>
        </authorList>
    </citation>
    <scope>NUCLEOTIDE SEQUENCE</scope>
    <source>
        <strain evidence="3">AG6-10EEA</strain>
    </source>
</reference>
<dbReference type="InterPro" id="IPR000782">
    <property type="entry name" value="FAS1_domain"/>
</dbReference>
<feature type="signal peptide" evidence="1">
    <location>
        <begin position="1"/>
        <end position="19"/>
    </location>
</feature>
<dbReference type="InterPro" id="IPR050904">
    <property type="entry name" value="Adhesion/Biosynth-related"/>
</dbReference>
<feature type="domain" description="FAS1" evidence="2">
    <location>
        <begin position="29"/>
        <end position="174"/>
    </location>
</feature>
<name>A0A8H3H7D0_9AGAM</name>
<dbReference type="GO" id="GO:0005615">
    <property type="term" value="C:extracellular space"/>
    <property type="evidence" value="ECO:0007669"/>
    <property type="project" value="TreeGrafter"/>
</dbReference>
<comment type="caution">
    <text evidence="3">The sequence shown here is derived from an EMBL/GenBank/DDBJ whole genome shotgun (WGS) entry which is preliminary data.</text>
</comment>
<dbReference type="InterPro" id="IPR036378">
    <property type="entry name" value="FAS1_dom_sf"/>
</dbReference>
<evidence type="ECO:0000259" key="2">
    <source>
        <dbReference type="PROSITE" id="PS50213"/>
    </source>
</evidence>
<dbReference type="PANTHER" id="PTHR10900:SF77">
    <property type="entry name" value="FI19380P1"/>
    <property type="match status" value="1"/>
</dbReference>
<feature type="domain" description="FAS1" evidence="2">
    <location>
        <begin position="177"/>
        <end position="308"/>
    </location>
</feature>
<gene>
    <name evidence="3" type="ORF">RDB_LOCUS100693</name>
</gene>
<organism evidence="3 4">
    <name type="scientific">Rhizoctonia solani</name>
    <dbReference type="NCBI Taxonomy" id="456999"/>
    <lineage>
        <taxon>Eukaryota</taxon>
        <taxon>Fungi</taxon>
        <taxon>Dikarya</taxon>
        <taxon>Basidiomycota</taxon>
        <taxon>Agaricomycotina</taxon>
        <taxon>Agaricomycetes</taxon>
        <taxon>Cantharellales</taxon>
        <taxon>Ceratobasidiaceae</taxon>
        <taxon>Rhizoctonia</taxon>
    </lineage>
</organism>
<dbReference type="SUPFAM" id="SSF82153">
    <property type="entry name" value="FAS1 domain"/>
    <property type="match status" value="2"/>
</dbReference>
<dbReference type="SMART" id="SM00554">
    <property type="entry name" value="FAS1"/>
    <property type="match status" value="2"/>
</dbReference>
<evidence type="ECO:0000313" key="3">
    <source>
        <dbReference type="EMBL" id="CAE6490509.1"/>
    </source>
</evidence>